<dbReference type="GeneID" id="34222539"/>
<dbReference type="Proteomes" id="UP000027980">
    <property type="component" value="Chromosome"/>
</dbReference>
<evidence type="ECO:0000313" key="4">
    <source>
        <dbReference type="EMBL" id="AIF65343.1"/>
    </source>
</evidence>
<dbReference type="GO" id="GO:0016491">
    <property type="term" value="F:oxidoreductase activity"/>
    <property type="evidence" value="ECO:0007669"/>
    <property type="project" value="UniProtKB-KW"/>
</dbReference>
<protein>
    <submittedName>
        <fullName evidence="4">NADH-dependent flavin oxidoreductase</fullName>
    </submittedName>
</protein>
<proteinExistence type="predicted"/>
<dbReference type="PANTHER" id="PTHR43656:SF2">
    <property type="entry name" value="BINDING OXIDOREDUCTASE, PUTATIVE (AFU_ORTHOLOGUE AFUA_2G08260)-RELATED"/>
    <property type="match status" value="1"/>
</dbReference>
<dbReference type="SUPFAM" id="SSF51395">
    <property type="entry name" value="FMN-linked oxidoreductases"/>
    <property type="match status" value="1"/>
</dbReference>
<dbReference type="RefSeq" id="WP_038557762.1">
    <property type="nucleotide sequence ID" value="NZ_CP008876.1"/>
</dbReference>
<dbReference type="PANTHER" id="PTHR43656">
    <property type="entry name" value="BINDING OXIDOREDUCTASE, PUTATIVE (AFU_ORTHOLOGUE AFUA_2G08260)-RELATED"/>
    <property type="match status" value="1"/>
</dbReference>
<evidence type="ECO:0000256" key="2">
    <source>
        <dbReference type="ARBA" id="ARBA00023002"/>
    </source>
</evidence>
<accession>A0A075LLN0</accession>
<evidence type="ECO:0000259" key="3">
    <source>
        <dbReference type="Pfam" id="PF00724"/>
    </source>
</evidence>
<sequence length="369" mass="40399">MNEKYASLFESLTLPNGVTLKNRFVLAPMTHYSSNPDGTISDQELPYIAQRSKDIGLVITAASNVSDSGKAFPGQPSVAHDTDIPGLKKQADTIKAEGAKAIIQLHHGGREAVADLVPNGDVVAPSAVEKEGAATPRALETAEVQQIVEDFGEATRRAIEAGFDGVEIHGANGYIIQQFYSPFSNRRDDEWGERLRFPLAIIDKVTEAVEKHGSKDFIVGYRFSPEEPETPGLTMKETFELIDALVEKPLDYLHVSLMDFHSTARRGADTNAKRIDLIKERINNKIPLIGVGSLYSAEDVAAAKATGVPLIALGRELLIDPEFATKLKEGREDEIVRLIDPTRADHHGLTETLWNIVLQTKGWVPTKAE</sequence>
<dbReference type="InterPro" id="IPR051799">
    <property type="entry name" value="NADH_flavin_oxidoreductase"/>
</dbReference>
<dbReference type="EMBL" id="CP008876">
    <property type="protein sequence ID" value="AIF65343.1"/>
    <property type="molecule type" value="Genomic_DNA"/>
</dbReference>
<evidence type="ECO:0000256" key="1">
    <source>
        <dbReference type="ARBA" id="ARBA00022630"/>
    </source>
</evidence>
<dbReference type="OrthoDB" id="9772736at2"/>
<dbReference type="InterPro" id="IPR001155">
    <property type="entry name" value="OxRdtase_FMN_N"/>
</dbReference>
<dbReference type="GO" id="GO:0010181">
    <property type="term" value="F:FMN binding"/>
    <property type="evidence" value="ECO:0007669"/>
    <property type="project" value="InterPro"/>
</dbReference>
<dbReference type="Pfam" id="PF00724">
    <property type="entry name" value="Oxidored_FMN"/>
    <property type="match status" value="1"/>
</dbReference>
<dbReference type="KEGG" id="tap:GZ22_00845"/>
<dbReference type="HOGENOM" id="CLU_012153_2_3_9"/>
<feature type="domain" description="NADH:flavin oxidoreductase/NADH oxidase N-terminal" evidence="3">
    <location>
        <begin position="7"/>
        <end position="334"/>
    </location>
</feature>
<keyword evidence="1" id="KW-0285">Flavoprotein</keyword>
<reference evidence="4 5" key="1">
    <citation type="submission" date="2014-07" db="EMBL/GenBank/DDBJ databases">
        <title>Complete genome sequence of a moderately halophilic bacterium Terribacillus aidingensis MP602, isolated from Cryptomeria fortunei in Tianmu mountain in China.</title>
        <authorList>
            <person name="Wang Y."/>
            <person name="Lu P."/>
            <person name="Zhang L."/>
        </authorList>
    </citation>
    <scope>NUCLEOTIDE SEQUENCE [LARGE SCALE GENOMIC DNA]</scope>
    <source>
        <strain evidence="4 5">MP602</strain>
    </source>
</reference>
<evidence type="ECO:0000313" key="5">
    <source>
        <dbReference type="Proteomes" id="UP000027980"/>
    </source>
</evidence>
<keyword evidence="2" id="KW-0560">Oxidoreductase</keyword>
<dbReference type="Gene3D" id="3.20.20.70">
    <property type="entry name" value="Aldolase class I"/>
    <property type="match status" value="1"/>
</dbReference>
<gene>
    <name evidence="4" type="ORF">GZ22_00845</name>
</gene>
<name>A0A075LLN0_9BACI</name>
<dbReference type="InterPro" id="IPR013785">
    <property type="entry name" value="Aldolase_TIM"/>
</dbReference>
<dbReference type="CDD" id="cd04735">
    <property type="entry name" value="OYE_like_4_FMN"/>
    <property type="match status" value="1"/>
</dbReference>
<organism evidence="4 5">
    <name type="scientific">Terribacillus saccharophilus</name>
    <dbReference type="NCBI Taxonomy" id="361277"/>
    <lineage>
        <taxon>Bacteria</taxon>
        <taxon>Bacillati</taxon>
        <taxon>Bacillota</taxon>
        <taxon>Bacilli</taxon>
        <taxon>Bacillales</taxon>
        <taxon>Bacillaceae</taxon>
        <taxon>Terribacillus</taxon>
    </lineage>
</organism>
<dbReference type="AlphaFoldDB" id="A0A075LLN0"/>